<protein>
    <submittedName>
        <fullName evidence="2">Uncharacterized protein</fullName>
    </submittedName>
</protein>
<dbReference type="RefSeq" id="XP_067693691.1">
    <property type="nucleotide sequence ID" value="XM_067838096.1"/>
</dbReference>
<feature type="region of interest" description="Disordered" evidence="1">
    <location>
        <begin position="197"/>
        <end position="230"/>
    </location>
</feature>
<feature type="compositionally biased region" description="Low complexity" evidence="1">
    <location>
        <begin position="350"/>
        <end position="370"/>
    </location>
</feature>
<evidence type="ECO:0000313" key="2">
    <source>
        <dbReference type="EMBL" id="KAG5481194.1"/>
    </source>
</evidence>
<proteinExistence type="predicted"/>
<feature type="region of interest" description="Disordered" evidence="1">
    <location>
        <begin position="592"/>
        <end position="611"/>
    </location>
</feature>
<sequence length="739" mass="78288">MYPRARAKGGLQGSGQGDGDSAAGAAQPMVLPLVSDGVVSPNTAVGPREPPNSIPHNPGSHYSPTACDNRQNVHASQQHQPPPLPPTLHMSSGMYFERMQDMCVSSPPPPPPHFFACNMHRHGGNVCGGMHRRTTSSSYDQQPWPVPPPHVNCYQGDRMAGASGSATVSGALQVGFNASMAFPSTITQVPFSQHSCASSGCVPRPPTGVASPGDAACRPPPLYGEADLDSSTGAAASATNDISVVSLSHQATPLSRSLANTAKATRRSTRMTPSAMRALDGVDTALNVPAPPLPSSASAGAPIMQMRTTGSSCLTAAPVGAAVPGVTSLKATLHESASLAAASAPLSPLINSPSLVQQQSPQPHSQVPQQRSAEPSKRPRRPAPVVGVDIADTDSNVAWSSFSDKGPAKPTMVQAEARYRYLYEEFRKFNRLRVKLVEESARMKREQALLLQELDYYRRKTASAAEEREALLTDYRDDLHDALRLAQVLAVDAVAAYPSDGDASHSTFSTEGGGRNVPAPSPQEALDAAMARICASDVRVAAAAEAAPPALPQEAVGFSEPPLSRIAEHLGLRYGRWMPMLSAAPRSLIIDTEPRNPSLSASPPSAAGPQDTHSVLLRDEMRDVHRSTHAAMRAYMNSLDYGISPIFSQRSYPPGGSQKPPHQQHHFSSEYCGLHFHVEVPRLHAHTACGVMDPVNAEEVGSVVQNMLVHGACSQSPPEEQQPSPDLAAWGTHTARPLV</sequence>
<dbReference type="GeneID" id="94173606"/>
<feature type="compositionally biased region" description="Low complexity" evidence="1">
    <location>
        <begin position="597"/>
        <end position="609"/>
    </location>
</feature>
<dbReference type="Proteomes" id="UP000674179">
    <property type="component" value="Chromosome 19"/>
</dbReference>
<feature type="region of interest" description="Disordered" evidence="1">
    <location>
        <begin position="1"/>
        <end position="91"/>
    </location>
</feature>
<gene>
    <name evidence="2" type="ORF">CUR178_06426</name>
</gene>
<keyword evidence="3" id="KW-1185">Reference proteome</keyword>
<evidence type="ECO:0000256" key="1">
    <source>
        <dbReference type="SAM" id="MobiDB-lite"/>
    </source>
</evidence>
<feature type="region of interest" description="Disordered" evidence="1">
    <location>
        <begin position="713"/>
        <end position="739"/>
    </location>
</feature>
<accession>A0A836GY01</accession>
<reference evidence="2 3" key="1">
    <citation type="submission" date="2021-02" db="EMBL/GenBank/DDBJ databases">
        <title>Leishmania (Mundinia) enrietti genome sequencing and assembly.</title>
        <authorList>
            <person name="Almutairi H."/>
            <person name="Gatherer D."/>
        </authorList>
    </citation>
    <scope>NUCLEOTIDE SEQUENCE [LARGE SCALE GENOMIC DNA]</scope>
    <source>
        <strain evidence="2">CUR178</strain>
    </source>
</reference>
<organism evidence="2 3">
    <name type="scientific">Leishmania enriettii</name>
    <dbReference type="NCBI Taxonomy" id="5663"/>
    <lineage>
        <taxon>Eukaryota</taxon>
        <taxon>Discoba</taxon>
        <taxon>Euglenozoa</taxon>
        <taxon>Kinetoplastea</taxon>
        <taxon>Metakinetoplastina</taxon>
        <taxon>Trypanosomatida</taxon>
        <taxon>Trypanosomatidae</taxon>
        <taxon>Leishmaniinae</taxon>
        <taxon>Leishmania</taxon>
    </lineage>
</organism>
<comment type="caution">
    <text evidence="2">The sequence shown here is derived from an EMBL/GenBank/DDBJ whole genome shotgun (WGS) entry which is preliminary data.</text>
</comment>
<feature type="compositionally biased region" description="Polar residues" evidence="1">
    <location>
        <begin position="60"/>
        <end position="76"/>
    </location>
</feature>
<feature type="compositionally biased region" description="Low complexity" evidence="1">
    <location>
        <begin position="714"/>
        <end position="725"/>
    </location>
</feature>
<feature type="region of interest" description="Disordered" evidence="1">
    <location>
        <begin position="350"/>
        <end position="388"/>
    </location>
</feature>
<dbReference type="EMBL" id="JAFHKP010000019">
    <property type="protein sequence ID" value="KAG5481194.1"/>
    <property type="molecule type" value="Genomic_DNA"/>
</dbReference>
<dbReference type="KEGG" id="lenr:94173606"/>
<name>A0A836GY01_LEIEN</name>
<evidence type="ECO:0000313" key="3">
    <source>
        <dbReference type="Proteomes" id="UP000674179"/>
    </source>
</evidence>
<dbReference type="OrthoDB" id="267825at2759"/>
<dbReference type="AlphaFoldDB" id="A0A836GY01"/>